<feature type="region of interest" description="Disordered" evidence="2">
    <location>
        <begin position="1"/>
        <end position="30"/>
    </location>
</feature>
<evidence type="ECO:0000259" key="3">
    <source>
        <dbReference type="Pfam" id="PF00437"/>
    </source>
</evidence>
<dbReference type="InterPro" id="IPR050921">
    <property type="entry name" value="T4SS_GSP_E_ATPase"/>
</dbReference>
<dbReference type="InterPro" id="IPR022399">
    <property type="entry name" value="TadA-like_ATPase"/>
</dbReference>
<feature type="compositionally biased region" description="Gly residues" evidence="2">
    <location>
        <begin position="455"/>
        <end position="466"/>
    </location>
</feature>
<dbReference type="PANTHER" id="PTHR30486">
    <property type="entry name" value="TWITCHING MOTILITY PROTEIN PILT"/>
    <property type="match status" value="1"/>
</dbReference>
<gene>
    <name evidence="4" type="ORF">GCM10009801_06950</name>
</gene>
<evidence type="ECO:0000313" key="4">
    <source>
        <dbReference type="EMBL" id="GAA2063228.1"/>
    </source>
</evidence>
<name>A0ABN2VN97_9ACTN</name>
<dbReference type="EMBL" id="BAAAPE010000001">
    <property type="protein sequence ID" value="GAA2063228.1"/>
    <property type="molecule type" value="Genomic_DNA"/>
</dbReference>
<comment type="caution">
    <text evidence="4">The sequence shown here is derived from an EMBL/GenBank/DDBJ whole genome shotgun (WGS) entry which is preliminary data.</text>
</comment>
<dbReference type="InterPro" id="IPR027417">
    <property type="entry name" value="P-loop_NTPase"/>
</dbReference>
<feature type="region of interest" description="Disordered" evidence="2">
    <location>
        <begin position="455"/>
        <end position="477"/>
    </location>
</feature>
<dbReference type="PANTHER" id="PTHR30486:SF6">
    <property type="entry name" value="TYPE IV PILUS RETRACTATION ATPASE PILT"/>
    <property type="match status" value="1"/>
</dbReference>
<evidence type="ECO:0000256" key="1">
    <source>
        <dbReference type="ARBA" id="ARBA00006611"/>
    </source>
</evidence>
<dbReference type="Gene3D" id="3.30.450.380">
    <property type="match status" value="1"/>
</dbReference>
<feature type="domain" description="Bacterial type II secretion system protein E" evidence="3">
    <location>
        <begin position="89"/>
        <end position="368"/>
    </location>
</feature>
<dbReference type="CDD" id="cd01130">
    <property type="entry name" value="VirB11-like_ATPase"/>
    <property type="match status" value="1"/>
</dbReference>
<evidence type="ECO:0000256" key="2">
    <source>
        <dbReference type="SAM" id="MobiDB-lite"/>
    </source>
</evidence>
<organism evidence="4 5">
    <name type="scientific">Streptomyces albiaxialis</name>
    <dbReference type="NCBI Taxonomy" id="329523"/>
    <lineage>
        <taxon>Bacteria</taxon>
        <taxon>Bacillati</taxon>
        <taxon>Actinomycetota</taxon>
        <taxon>Actinomycetes</taxon>
        <taxon>Kitasatosporales</taxon>
        <taxon>Streptomycetaceae</taxon>
        <taxon>Streptomyces</taxon>
    </lineage>
</organism>
<dbReference type="InterPro" id="IPR001482">
    <property type="entry name" value="T2SS/T4SS_dom"/>
</dbReference>
<dbReference type="Gene3D" id="3.40.50.300">
    <property type="entry name" value="P-loop containing nucleotide triphosphate hydrolases"/>
    <property type="match status" value="1"/>
</dbReference>
<keyword evidence="5" id="KW-1185">Reference proteome</keyword>
<dbReference type="SUPFAM" id="SSF52540">
    <property type="entry name" value="P-loop containing nucleoside triphosphate hydrolases"/>
    <property type="match status" value="1"/>
</dbReference>
<protein>
    <submittedName>
        <fullName evidence="4">TadA family conjugal transfer-associated ATPase</fullName>
    </submittedName>
</protein>
<dbReference type="Proteomes" id="UP001500016">
    <property type="component" value="Unassembled WGS sequence"/>
</dbReference>
<dbReference type="InterPro" id="IPR017975">
    <property type="entry name" value="Tubulin_CS"/>
</dbReference>
<sequence>MSGVREVPAASAGEGVRTGTRGARRTRRGQRVECAVPGAGLLDAVRRSLAETGGEPTPARVAAALRAQGRLLGDSAVLGVVEALRSELVGAGPLEALLADPEVTDVLVTRPDEVWVDRGRGLERTSVRFPDAGAVRRLAQRLATSAGRRLDDARPWVDARLPDGTRLHAVLPPVAVGSTCLSLRAVRPRAFSLDELVAAGTVPPGGERLLRAVLDARLSYVISGGTGSGKTTLLSTLLGLVGPEERIVLAEDSAELRPDHPHVVRLESRPANQEGVGRVELRDLVRQALRMRPDRLVVGEVRGAEVTDLLAALNTGHEGGSGTVHANAAADVPARLEALGTTAGLDRAALHSQLAAALDVVVHLVRDRRGRRRIAEIHVLERDREGLVTTVPAAVWSGRADRAASRRTGGGGLAGGFEKERGWPELERLCLRGEREGEPEALCGVGADVGRVGAGARSGAGRGAGPDAGVVVGRSGR</sequence>
<feature type="compositionally biased region" description="Low complexity" evidence="2">
    <location>
        <begin position="12"/>
        <end position="21"/>
    </location>
</feature>
<evidence type="ECO:0000313" key="5">
    <source>
        <dbReference type="Proteomes" id="UP001500016"/>
    </source>
</evidence>
<feature type="compositionally biased region" description="Low complexity" evidence="2">
    <location>
        <begin position="467"/>
        <end position="477"/>
    </location>
</feature>
<dbReference type="NCBIfam" id="TIGR03819">
    <property type="entry name" value="heli_sec_ATPase"/>
    <property type="match status" value="1"/>
</dbReference>
<proteinExistence type="inferred from homology"/>
<comment type="similarity">
    <text evidence="1">Belongs to the GSP E family.</text>
</comment>
<dbReference type="Pfam" id="PF00437">
    <property type="entry name" value="T2SSE"/>
    <property type="match status" value="1"/>
</dbReference>
<accession>A0ABN2VN97</accession>
<dbReference type="PROSITE" id="PS00227">
    <property type="entry name" value="TUBULIN"/>
    <property type="match status" value="1"/>
</dbReference>
<reference evidence="4 5" key="1">
    <citation type="journal article" date="2019" name="Int. J. Syst. Evol. Microbiol.">
        <title>The Global Catalogue of Microorganisms (GCM) 10K type strain sequencing project: providing services to taxonomists for standard genome sequencing and annotation.</title>
        <authorList>
            <consortium name="The Broad Institute Genomics Platform"/>
            <consortium name="The Broad Institute Genome Sequencing Center for Infectious Disease"/>
            <person name="Wu L."/>
            <person name="Ma J."/>
        </authorList>
    </citation>
    <scope>NUCLEOTIDE SEQUENCE [LARGE SCALE GENOMIC DNA]</scope>
    <source>
        <strain evidence="4 5">JCM 15478</strain>
    </source>
</reference>